<evidence type="ECO:0000256" key="1">
    <source>
        <dbReference type="ARBA" id="ARBA00006987"/>
    </source>
</evidence>
<dbReference type="EMBL" id="JACKSJ010000117">
    <property type="protein sequence ID" value="MCV7171206.1"/>
    <property type="molecule type" value="Genomic_DNA"/>
</dbReference>
<comment type="caution">
    <text evidence="3">The sequence shown here is derived from an EMBL/GenBank/DDBJ whole genome shotgun (WGS) entry which is preliminary data.</text>
</comment>
<feature type="signal peptide" evidence="2">
    <location>
        <begin position="1"/>
        <end position="20"/>
    </location>
</feature>
<name>A0A9X2YPT4_9MYCO</name>
<dbReference type="Gene3D" id="3.40.190.150">
    <property type="entry name" value="Bordetella uptake gene, domain 1"/>
    <property type="match status" value="1"/>
</dbReference>
<comment type="similarity">
    <text evidence="1">Belongs to the UPF0065 (bug) family.</text>
</comment>
<dbReference type="InterPro" id="IPR042100">
    <property type="entry name" value="Bug_dom1"/>
</dbReference>
<dbReference type="InterPro" id="IPR005064">
    <property type="entry name" value="BUG"/>
</dbReference>
<reference evidence="3" key="2">
    <citation type="journal article" date="2022" name="BMC Genomics">
        <title>Comparative genome analysis of mycobacteria focusing on tRNA and non-coding RNA.</title>
        <authorList>
            <person name="Behra P.R.K."/>
            <person name="Pettersson B.M.F."/>
            <person name="Ramesh M."/>
            <person name="Das S."/>
            <person name="Dasgupta S."/>
            <person name="Kirsebom L.A."/>
        </authorList>
    </citation>
    <scope>NUCLEOTIDE SEQUENCE</scope>
    <source>
        <strain evidence="3">DSM 44615</strain>
    </source>
</reference>
<dbReference type="Pfam" id="PF03401">
    <property type="entry name" value="TctC"/>
    <property type="match status" value="1"/>
</dbReference>
<gene>
    <name evidence="3" type="ORF">H7I41_14925</name>
</gene>
<dbReference type="Proteomes" id="UP001140293">
    <property type="component" value="Unassembled WGS sequence"/>
</dbReference>
<dbReference type="Gene3D" id="3.40.190.10">
    <property type="entry name" value="Periplasmic binding protein-like II"/>
    <property type="match status" value="1"/>
</dbReference>
<keyword evidence="2" id="KW-0732">Signal</keyword>
<dbReference type="PANTHER" id="PTHR42928">
    <property type="entry name" value="TRICARBOXYLATE-BINDING PROTEIN"/>
    <property type="match status" value="1"/>
</dbReference>
<dbReference type="CDD" id="cd07012">
    <property type="entry name" value="PBP2_Bug_TTT"/>
    <property type="match status" value="1"/>
</dbReference>
<feature type="chain" id="PRO_5040948741" evidence="2">
    <location>
        <begin position="21"/>
        <end position="326"/>
    </location>
</feature>
<organism evidence="3 4">
    <name type="scientific">[Mycobacterium] manitobense</name>
    <dbReference type="NCBI Taxonomy" id="190147"/>
    <lineage>
        <taxon>Bacteria</taxon>
        <taxon>Bacillati</taxon>
        <taxon>Actinomycetota</taxon>
        <taxon>Actinomycetes</taxon>
        <taxon>Mycobacteriales</taxon>
        <taxon>Mycobacteriaceae</taxon>
        <taxon>Mycolicibacterium</taxon>
    </lineage>
</organism>
<reference evidence="3" key="1">
    <citation type="submission" date="2020-07" db="EMBL/GenBank/DDBJ databases">
        <authorList>
            <person name="Pettersson B.M.F."/>
            <person name="Behra P.R.K."/>
            <person name="Ramesh M."/>
            <person name="Das S."/>
            <person name="Dasgupta S."/>
            <person name="Kirsebom L.A."/>
        </authorList>
    </citation>
    <scope>NUCLEOTIDE SEQUENCE</scope>
    <source>
        <strain evidence="3">DSM 44615</strain>
    </source>
</reference>
<dbReference type="AlphaFoldDB" id="A0A9X2YPT4"/>
<proteinExistence type="inferred from homology"/>
<evidence type="ECO:0000313" key="4">
    <source>
        <dbReference type="Proteomes" id="UP001140293"/>
    </source>
</evidence>
<protein>
    <submittedName>
        <fullName evidence="3">Tripartite tricarboxylate transporter substrate binding protein</fullName>
    </submittedName>
</protein>
<sequence>MRLKAIITALLAVAALVLSACNAGSGNSGSAEDYPSQELDWTIAFGPGGGNDMMARKLVQIIQEKNLYPNDIAVENREGGSGATGWGYLLSKRGSGYDVSTTSGSFLTTPLQADPGWTYKDFTHVGLMATDDALLLVDGKKGIRTFEDWVAYAKNKGKVVVGGIGTVNVDFILQSLIAEHAGYEIEYVPYNEEGQVQTSLLSGALDSMISNPGSILGQVESGDMTPVLFTGKERLQKLPDVPTGAEKGMADLPSMPRGFILPPDAPDYARDWWIKTMKDVVKTEEWQAYLAENYLTKNELWGDDFTAYLETTTAEFEKTLKEQGAL</sequence>
<dbReference type="PANTHER" id="PTHR42928:SF1">
    <property type="entry name" value="BLR4371 PROTEIN"/>
    <property type="match status" value="1"/>
</dbReference>
<accession>A0A9X2YPT4</accession>
<dbReference type="PIRSF" id="PIRSF017082">
    <property type="entry name" value="YflP"/>
    <property type="match status" value="1"/>
</dbReference>
<dbReference type="SUPFAM" id="SSF53850">
    <property type="entry name" value="Periplasmic binding protein-like II"/>
    <property type="match status" value="1"/>
</dbReference>
<dbReference type="PROSITE" id="PS51257">
    <property type="entry name" value="PROKAR_LIPOPROTEIN"/>
    <property type="match status" value="1"/>
</dbReference>
<keyword evidence="4" id="KW-1185">Reference proteome</keyword>
<dbReference type="RefSeq" id="WP_264013387.1">
    <property type="nucleotide sequence ID" value="NZ_JACKSJ010000117.1"/>
</dbReference>
<evidence type="ECO:0000256" key="2">
    <source>
        <dbReference type="SAM" id="SignalP"/>
    </source>
</evidence>
<evidence type="ECO:0000313" key="3">
    <source>
        <dbReference type="EMBL" id="MCV7171206.1"/>
    </source>
</evidence>